<name>A0A916XVH6_9HYPH</name>
<dbReference type="EMBL" id="BMJJ01000003">
    <property type="protein sequence ID" value="GGD14228.1"/>
    <property type="molecule type" value="Genomic_DNA"/>
</dbReference>
<evidence type="ECO:0000256" key="1">
    <source>
        <dbReference type="ARBA" id="ARBA00022603"/>
    </source>
</evidence>
<dbReference type="Gene3D" id="3.40.50.150">
    <property type="entry name" value="Vaccinia Virus protein VP39"/>
    <property type="match status" value="1"/>
</dbReference>
<dbReference type="PANTHER" id="PTHR43464:SF19">
    <property type="entry name" value="UBIQUINONE BIOSYNTHESIS O-METHYLTRANSFERASE, MITOCHONDRIAL"/>
    <property type="match status" value="1"/>
</dbReference>
<dbReference type="PANTHER" id="PTHR43464">
    <property type="entry name" value="METHYLTRANSFERASE"/>
    <property type="match status" value="1"/>
</dbReference>
<keyword evidence="3" id="KW-0949">S-adenosyl-L-methionine</keyword>
<dbReference type="SUPFAM" id="SSF53335">
    <property type="entry name" value="S-adenosyl-L-methionine-dependent methyltransferases"/>
    <property type="match status" value="1"/>
</dbReference>
<evidence type="ECO:0000256" key="3">
    <source>
        <dbReference type="ARBA" id="ARBA00022691"/>
    </source>
</evidence>
<reference evidence="5" key="1">
    <citation type="journal article" date="2014" name="Int. J. Syst. Evol. Microbiol.">
        <title>Complete genome sequence of Corynebacterium casei LMG S-19264T (=DSM 44701T), isolated from a smear-ripened cheese.</title>
        <authorList>
            <consortium name="US DOE Joint Genome Institute (JGI-PGF)"/>
            <person name="Walter F."/>
            <person name="Albersmeier A."/>
            <person name="Kalinowski J."/>
            <person name="Ruckert C."/>
        </authorList>
    </citation>
    <scope>NUCLEOTIDE SEQUENCE</scope>
    <source>
        <strain evidence="5">CGMCC 1.15493</strain>
    </source>
</reference>
<comment type="caution">
    <text evidence="5">The sequence shown here is derived from an EMBL/GenBank/DDBJ whole genome shotgun (WGS) entry which is preliminary data.</text>
</comment>
<dbReference type="RefSeq" id="WP_188850081.1">
    <property type="nucleotide sequence ID" value="NZ_BMJJ01000003.1"/>
</dbReference>
<keyword evidence="2" id="KW-0808">Transferase</keyword>
<sequence>MSARQPVEEIEAHYSVADPWNYEGNVDDDRRKSELLSVLPNKPFQRVLDIGCGDGFITFALPGEQILGVDISARAIEFARLRNASQPDPSRIAFECLSLFDLSAKKLGQFDLIIITGVLYSQYIAKGAANVRLIIDDLLEPGGILASCHIAAWQPVRFAYDPLDEIHYPYRDFTHVLEVLKKCS</sequence>
<keyword evidence="6" id="KW-1185">Reference proteome</keyword>
<protein>
    <recommendedName>
        <fullName evidence="4">Methyltransferase domain-containing protein</fullName>
    </recommendedName>
</protein>
<accession>A0A916XVH6</accession>
<dbReference type="CDD" id="cd02440">
    <property type="entry name" value="AdoMet_MTases"/>
    <property type="match status" value="1"/>
</dbReference>
<evidence type="ECO:0000256" key="2">
    <source>
        <dbReference type="ARBA" id="ARBA00022679"/>
    </source>
</evidence>
<evidence type="ECO:0000313" key="6">
    <source>
        <dbReference type="Proteomes" id="UP000613160"/>
    </source>
</evidence>
<dbReference type="Proteomes" id="UP000613160">
    <property type="component" value="Unassembled WGS sequence"/>
</dbReference>
<dbReference type="Pfam" id="PF13847">
    <property type="entry name" value="Methyltransf_31"/>
    <property type="match status" value="1"/>
</dbReference>
<dbReference type="InterPro" id="IPR029063">
    <property type="entry name" value="SAM-dependent_MTases_sf"/>
</dbReference>
<dbReference type="GO" id="GO:0008168">
    <property type="term" value="F:methyltransferase activity"/>
    <property type="evidence" value="ECO:0007669"/>
    <property type="project" value="UniProtKB-KW"/>
</dbReference>
<evidence type="ECO:0000313" key="5">
    <source>
        <dbReference type="EMBL" id="GGD14228.1"/>
    </source>
</evidence>
<gene>
    <name evidence="5" type="ORF">GCM10011335_16270</name>
</gene>
<dbReference type="InterPro" id="IPR025714">
    <property type="entry name" value="Methyltranfer_dom"/>
</dbReference>
<proteinExistence type="predicted"/>
<organism evidence="5 6">
    <name type="scientific">Aureimonas glaciei</name>
    <dbReference type="NCBI Taxonomy" id="1776957"/>
    <lineage>
        <taxon>Bacteria</taxon>
        <taxon>Pseudomonadati</taxon>
        <taxon>Pseudomonadota</taxon>
        <taxon>Alphaproteobacteria</taxon>
        <taxon>Hyphomicrobiales</taxon>
        <taxon>Aurantimonadaceae</taxon>
        <taxon>Aureimonas</taxon>
    </lineage>
</organism>
<dbReference type="GO" id="GO:0032259">
    <property type="term" value="P:methylation"/>
    <property type="evidence" value="ECO:0007669"/>
    <property type="project" value="UniProtKB-KW"/>
</dbReference>
<dbReference type="AlphaFoldDB" id="A0A916XVH6"/>
<reference evidence="5" key="2">
    <citation type="submission" date="2020-09" db="EMBL/GenBank/DDBJ databases">
        <authorList>
            <person name="Sun Q."/>
            <person name="Zhou Y."/>
        </authorList>
    </citation>
    <scope>NUCLEOTIDE SEQUENCE</scope>
    <source>
        <strain evidence="5">CGMCC 1.15493</strain>
    </source>
</reference>
<keyword evidence="1" id="KW-0489">Methyltransferase</keyword>
<feature type="domain" description="Methyltransferase" evidence="4">
    <location>
        <begin position="46"/>
        <end position="153"/>
    </location>
</feature>
<evidence type="ECO:0000259" key="4">
    <source>
        <dbReference type="Pfam" id="PF13847"/>
    </source>
</evidence>